<evidence type="ECO:0000313" key="4">
    <source>
        <dbReference type="Proteomes" id="UP001501414"/>
    </source>
</evidence>
<dbReference type="Gene3D" id="3.30.2400.10">
    <property type="entry name" value="Major capsid protein gp5"/>
    <property type="match status" value="1"/>
</dbReference>
<gene>
    <name evidence="3" type="ORF">GCM10009613_55110</name>
</gene>
<dbReference type="RefSeq" id="WP_344027750.1">
    <property type="nucleotide sequence ID" value="NZ_BAAAJK010000048.1"/>
</dbReference>
<evidence type="ECO:0000259" key="2">
    <source>
        <dbReference type="Pfam" id="PF05065"/>
    </source>
</evidence>
<reference evidence="4" key="1">
    <citation type="journal article" date="2019" name="Int. J. Syst. Evol. Microbiol.">
        <title>The Global Catalogue of Microorganisms (GCM) 10K type strain sequencing project: providing services to taxonomists for standard genome sequencing and annotation.</title>
        <authorList>
            <consortium name="The Broad Institute Genomics Platform"/>
            <consortium name="The Broad Institute Genome Sequencing Center for Infectious Disease"/>
            <person name="Wu L."/>
            <person name="Ma J."/>
        </authorList>
    </citation>
    <scope>NUCLEOTIDE SEQUENCE [LARGE SCALE GENOMIC DNA]</scope>
    <source>
        <strain evidence="4">JCM 11896</strain>
    </source>
</reference>
<keyword evidence="4" id="KW-1185">Reference proteome</keyword>
<comment type="subcellular location">
    <subcellularLocation>
        <location evidence="1">Virion</location>
    </subcellularLocation>
</comment>
<name>A0ABP4IXF8_9PSEU</name>
<dbReference type="NCBIfam" id="TIGR01554">
    <property type="entry name" value="major_cap_HK97"/>
    <property type="match status" value="1"/>
</dbReference>
<protein>
    <recommendedName>
        <fullName evidence="2">Phage capsid-like C-terminal domain-containing protein</fullName>
    </recommendedName>
</protein>
<dbReference type="InterPro" id="IPR024455">
    <property type="entry name" value="Phage_capsid"/>
</dbReference>
<dbReference type="Pfam" id="PF05065">
    <property type="entry name" value="Phage_capsid"/>
    <property type="match status" value="1"/>
</dbReference>
<sequence length="411" mass="43973">MSNNRAAALRERLETNGKAATAIADRADREGRGFTAAEAGQVEKYLGQMKSDRAALARIDTDNAVKAEIHALGAGIGLGDDPRPFGGAVKTGTGFRGRAGAWAKATLDQVRATIERPDGTKALVSGSIGITSPILAEPVAEGSPPTTVLDLLLNRIPLAGGNTYSYLRQIERQDRAAAVPDAAPKPVSRYTVQDIEGRVRVLAHLSEPVPIRLFDDYAGLSDFLESEMGRGLARALEYHVFEGQGETGSDDPDTPLGADHAESLTGLEYTSGTLVQQYTDDTIRTMRKARTQLAIRGDVPTGWVMHPEDVENNDLVREGPDGAFLLATPPDNVLGPLPVVQSVAARPGVAWLADWTAALLVVRQEATLDVDRSGELFRSNQLQLRLEGRYGLAFTRPSAFVRVDLTGTAGD</sequence>
<comment type="caution">
    <text evidence="3">The sequence shown here is derived from an EMBL/GenBank/DDBJ whole genome shotgun (WGS) entry which is preliminary data.</text>
</comment>
<organism evidence="3 4">
    <name type="scientific">Pseudonocardia kongjuensis</name>
    <dbReference type="NCBI Taxonomy" id="102227"/>
    <lineage>
        <taxon>Bacteria</taxon>
        <taxon>Bacillati</taxon>
        <taxon>Actinomycetota</taxon>
        <taxon>Actinomycetes</taxon>
        <taxon>Pseudonocardiales</taxon>
        <taxon>Pseudonocardiaceae</taxon>
        <taxon>Pseudonocardia</taxon>
    </lineage>
</organism>
<dbReference type="SUPFAM" id="SSF56563">
    <property type="entry name" value="Major capsid protein gp5"/>
    <property type="match status" value="1"/>
</dbReference>
<evidence type="ECO:0000313" key="3">
    <source>
        <dbReference type="EMBL" id="GAA1399481.1"/>
    </source>
</evidence>
<proteinExistence type="predicted"/>
<feature type="domain" description="Phage capsid-like C-terminal" evidence="2">
    <location>
        <begin position="152"/>
        <end position="403"/>
    </location>
</feature>
<accession>A0ABP4IXF8</accession>
<evidence type="ECO:0000256" key="1">
    <source>
        <dbReference type="ARBA" id="ARBA00004328"/>
    </source>
</evidence>
<dbReference type="Proteomes" id="UP001501414">
    <property type="component" value="Unassembled WGS sequence"/>
</dbReference>
<dbReference type="Gene3D" id="3.30.2320.10">
    <property type="entry name" value="hypothetical protein PF0899 domain"/>
    <property type="match status" value="1"/>
</dbReference>
<dbReference type="EMBL" id="BAAAJK010000048">
    <property type="protein sequence ID" value="GAA1399481.1"/>
    <property type="molecule type" value="Genomic_DNA"/>
</dbReference>
<dbReference type="InterPro" id="IPR054612">
    <property type="entry name" value="Phage_capsid-like_C"/>
</dbReference>